<organism evidence="8 9">
    <name type="scientific">Balneatrix alpica</name>
    <dbReference type="NCBI Taxonomy" id="75684"/>
    <lineage>
        <taxon>Bacteria</taxon>
        <taxon>Pseudomonadati</taxon>
        <taxon>Pseudomonadota</taxon>
        <taxon>Gammaproteobacteria</taxon>
        <taxon>Oceanospirillales</taxon>
        <taxon>Balneatrichaceae</taxon>
        <taxon>Balneatrix</taxon>
    </lineage>
</organism>
<dbReference type="EMBL" id="JBHLZN010000004">
    <property type="protein sequence ID" value="MFB9887277.1"/>
    <property type="molecule type" value="Genomic_DNA"/>
</dbReference>
<evidence type="ECO:0000256" key="2">
    <source>
        <dbReference type="ARBA" id="ARBA00022475"/>
    </source>
</evidence>
<feature type="transmembrane region" description="Helical" evidence="6">
    <location>
        <begin position="348"/>
        <end position="368"/>
    </location>
</feature>
<evidence type="ECO:0000256" key="5">
    <source>
        <dbReference type="ARBA" id="ARBA00023136"/>
    </source>
</evidence>
<evidence type="ECO:0000313" key="9">
    <source>
        <dbReference type="Proteomes" id="UP001589628"/>
    </source>
</evidence>
<keyword evidence="3 6" id="KW-0812">Transmembrane</keyword>
<feature type="transmembrane region" description="Helical" evidence="6">
    <location>
        <begin position="415"/>
        <end position="439"/>
    </location>
</feature>
<keyword evidence="9" id="KW-1185">Reference proteome</keyword>
<feature type="domain" description="SSD" evidence="7">
    <location>
        <begin position="346"/>
        <end position="474"/>
    </location>
</feature>
<dbReference type="PROSITE" id="PS50156">
    <property type="entry name" value="SSD"/>
    <property type="match status" value="2"/>
</dbReference>
<feature type="transmembrane region" description="Helical" evidence="6">
    <location>
        <begin position="322"/>
        <end position="341"/>
    </location>
</feature>
<protein>
    <submittedName>
        <fullName evidence="8">RND family transporter</fullName>
    </submittedName>
</protein>
<dbReference type="PANTHER" id="PTHR33406">
    <property type="entry name" value="MEMBRANE PROTEIN MJ1562-RELATED"/>
    <property type="match status" value="1"/>
</dbReference>
<dbReference type="Proteomes" id="UP001589628">
    <property type="component" value="Unassembled WGS sequence"/>
</dbReference>
<name>A0ABV5ZDB9_9GAMM</name>
<accession>A0ABV5ZDB9</accession>
<evidence type="ECO:0000259" key="7">
    <source>
        <dbReference type="PROSITE" id="PS50156"/>
    </source>
</evidence>
<gene>
    <name evidence="8" type="ORF">ACFFLH_12730</name>
</gene>
<sequence length="494" mass="54709">MILTLAVADCIHILATMFHEMRQGVEKRLAIIDSLKVNLQPIFLTSATTAVGFLSMNFSDSPPFRDLGNMVAIGVMLAFVFSVTVFPALLAVMPIKVRQVEESNDLMHKLANFVVTQRRWLLPASSAVIIGLVLFLPKNVLNDDFVKYFDERVAFRQATDYMQDNLSGMTTMEISIDSGESSGINSPAYLATVEEFSQWLRAQPETDHVTTLTDIIKRLNRNMHGDDDSYYRLPDSQELAAQYLLLYEMSLPYGLDLNNQLNVDKSSTRVVVTFRNLTSNEQLDLEQRIYGWFTEHPTSYQVQVASPSLMFAHIGQRNIDSMLTGTALALVLISALLGIALRSVKFGLISLLPNLAPAAMGFGLWYFIDGQVGLALSVVAGMTLGIVVDDTVHFLSKYLHARRDKGKTTEQAVRYAFASVGRALWITTLVLVAGFMVLAQSSFKVNADMGLLTAVTILIALAVDFLFLPPLLMLLDKHKSVAQQEDATHVKNAA</sequence>
<dbReference type="InterPro" id="IPR000731">
    <property type="entry name" value="SSD"/>
</dbReference>
<dbReference type="Pfam" id="PF03176">
    <property type="entry name" value="MMPL"/>
    <property type="match status" value="2"/>
</dbReference>
<feature type="transmembrane region" description="Helical" evidence="6">
    <location>
        <begin position="70"/>
        <end position="92"/>
    </location>
</feature>
<feature type="transmembrane region" description="Helical" evidence="6">
    <location>
        <begin position="451"/>
        <end position="475"/>
    </location>
</feature>
<dbReference type="PANTHER" id="PTHR33406:SF12">
    <property type="entry name" value="BLR2997 PROTEIN"/>
    <property type="match status" value="1"/>
</dbReference>
<comment type="subcellular location">
    <subcellularLocation>
        <location evidence="1">Cell membrane</location>
        <topology evidence="1">Multi-pass membrane protein</topology>
    </subcellularLocation>
</comment>
<evidence type="ECO:0000313" key="8">
    <source>
        <dbReference type="EMBL" id="MFB9887277.1"/>
    </source>
</evidence>
<dbReference type="Gene3D" id="1.20.1640.10">
    <property type="entry name" value="Multidrug efflux transporter AcrB transmembrane domain"/>
    <property type="match status" value="2"/>
</dbReference>
<proteinExistence type="predicted"/>
<evidence type="ECO:0000256" key="6">
    <source>
        <dbReference type="SAM" id="Phobius"/>
    </source>
</evidence>
<keyword evidence="5 6" id="KW-0472">Membrane</keyword>
<evidence type="ECO:0000256" key="4">
    <source>
        <dbReference type="ARBA" id="ARBA00022989"/>
    </source>
</evidence>
<keyword evidence="2" id="KW-1003">Cell membrane</keyword>
<reference evidence="8 9" key="1">
    <citation type="submission" date="2024-09" db="EMBL/GenBank/DDBJ databases">
        <authorList>
            <person name="Sun Q."/>
            <person name="Mori K."/>
        </authorList>
    </citation>
    <scope>NUCLEOTIDE SEQUENCE [LARGE SCALE GENOMIC DNA]</scope>
    <source>
        <strain evidence="8 9">ATCC 51285</strain>
    </source>
</reference>
<comment type="caution">
    <text evidence="8">The sequence shown here is derived from an EMBL/GenBank/DDBJ whole genome shotgun (WGS) entry which is preliminary data.</text>
</comment>
<dbReference type="InterPro" id="IPR050545">
    <property type="entry name" value="Mycobact_MmpL"/>
</dbReference>
<feature type="domain" description="SSD" evidence="7">
    <location>
        <begin position="1"/>
        <end position="92"/>
    </location>
</feature>
<dbReference type="SUPFAM" id="SSF82866">
    <property type="entry name" value="Multidrug efflux transporter AcrB transmembrane domain"/>
    <property type="match status" value="2"/>
</dbReference>
<feature type="transmembrane region" description="Helical" evidence="6">
    <location>
        <begin position="120"/>
        <end position="137"/>
    </location>
</feature>
<keyword evidence="4 6" id="KW-1133">Transmembrane helix</keyword>
<evidence type="ECO:0000256" key="1">
    <source>
        <dbReference type="ARBA" id="ARBA00004651"/>
    </source>
</evidence>
<evidence type="ECO:0000256" key="3">
    <source>
        <dbReference type="ARBA" id="ARBA00022692"/>
    </source>
</evidence>
<feature type="transmembrane region" description="Helical" evidence="6">
    <location>
        <begin position="37"/>
        <end position="58"/>
    </location>
</feature>
<feature type="transmembrane region" description="Helical" evidence="6">
    <location>
        <begin position="374"/>
        <end position="395"/>
    </location>
</feature>
<dbReference type="InterPro" id="IPR004869">
    <property type="entry name" value="MMPL_dom"/>
</dbReference>
<dbReference type="RefSeq" id="WP_281173010.1">
    <property type="nucleotide sequence ID" value="NZ_JBHLZN010000004.1"/>
</dbReference>